<proteinExistence type="predicted"/>
<dbReference type="PANTHER" id="PTHR41349:SF1">
    <property type="entry name" value="PROTEIN CBG08683"/>
    <property type="match status" value="1"/>
</dbReference>
<evidence type="ECO:0000313" key="5">
    <source>
        <dbReference type="Proteomes" id="UP000182661"/>
    </source>
</evidence>
<reference evidence="4 5" key="1">
    <citation type="submission" date="2016-02" db="EMBL/GenBank/DDBJ databases">
        <title>Genome sequencing of a beta-galactosidase producing bacteria Rhizobium sp. 59.</title>
        <authorList>
            <person name="Wang D."/>
            <person name="Kot W."/>
            <person name="Qin Y."/>
            <person name="Hansen L."/>
            <person name="Naqvi K."/>
            <person name="Rensing C."/>
        </authorList>
    </citation>
    <scope>NUCLEOTIDE SEQUENCE [LARGE SCALE GENOMIC DNA]</scope>
    <source>
        <strain evidence="4 5">59</strain>
    </source>
</reference>
<organism evidence="4 5">
    <name type="scientific">Pararhizobium antarcticum</name>
    <dbReference type="NCBI Taxonomy" id="1798805"/>
    <lineage>
        <taxon>Bacteria</taxon>
        <taxon>Pseudomonadati</taxon>
        <taxon>Pseudomonadota</taxon>
        <taxon>Alphaproteobacteria</taxon>
        <taxon>Hyphomicrobiales</taxon>
        <taxon>Rhizobiaceae</taxon>
        <taxon>Rhizobium/Agrobacterium group</taxon>
        <taxon>Pararhizobium</taxon>
    </lineage>
</organism>
<feature type="chain" id="PRO_5033867714" description="Endonuclease/exonuclease/phosphatase domain-containing protein" evidence="1">
    <location>
        <begin position="26"/>
        <end position="322"/>
    </location>
</feature>
<dbReference type="InterPro" id="IPR005135">
    <property type="entry name" value="Endo/exonuclease/phosphatase"/>
</dbReference>
<dbReference type="PANTHER" id="PTHR41349">
    <property type="match status" value="1"/>
</dbReference>
<evidence type="ECO:0000259" key="2">
    <source>
        <dbReference type="Pfam" id="PF03372"/>
    </source>
</evidence>
<feature type="signal peptide" evidence="1">
    <location>
        <begin position="1"/>
        <end position="25"/>
    </location>
</feature>
<dbReference type="EMBL" id="LSRP01000074">
    <property type="protein sequence ID" value="OJF98858.1"/>
    <property type="molecule type" value="Genomic_DNA"/>
</dbReference>
<evidence type="ECO:0000313" key="4">
    <source>
        <dbReference type="EMBL" id="OJF98858.1"/>
    </source>
</evidence>
<evidence type="ECO:0000256" key="1">
    <source>
        <dbReference type="SAM" id="SignalP"/>
    </source>
</evidence>
<sequence>MRTALSRLLRRSALLLLLVAQPALAEPVELTVMSYNVWGGGGNESKPVDETVAAIKAAGADIIGIQETRLEPDPCTAEDCKAAGESVAAKIAAALGYFHYDQTRESPALWANAVISRFPIGKATANDLGVTIDVKGRKVMAYNIHLTDFPYQPYQLLNIEYGTAPYLKTEAEAVAAAQAARGPALDLLMSDLKEADGAEAVFLFGDFNEPSHRDWTQAAVKAGHQPLKVAYPTTRRIEAAGFTDLFRKAFPDEVAKPGFTWTPTSAADATDDHHDRIDFTFGRAAALEVLSAGIVGEKAPQADIVVTPWPSDHRATMAKVRF</sequence>
<comment type="caution">
    <text evidence="4">The sequence shown here is derived from an EMBL/GenBank/DDBJ whole genome shotgun (WGS) entry which is preliminary data.</text>
</comment>
<name>A0A657LZ37_9HYPH</name>
<keyword evidence="1" id="KW-0732">Signal</keyword>
<dbReference type="Proteomes" id="UP000182661">
    <property type="component" value="Unassembled WGS sequence"/>
</dbReference>
<dbReference type="RefSeq" id="WP_071832394.1">
    <property type="nucleotide sequence ID" value="NZ_LSRP01000074.1"/>
</dbReference>
<dbReference type="AlphaFoldDB" id="A0A657LZ37"/>
<dbReference type="Pfam" id="PF03372">
    <property type="entry name" value="Exo_endo_phos"/>
    <property type="match status" value="1"/>
</dbReference>
<dbReference type="Gene3D" id="3.60.10.10">
    <property type="entry name" value="Endonuclease/exonuclease/phosphatase"/>
    <property type="match status" value="1"/>
</dbReference>
<accession>A0A657LZ37</accession>
<dbReference type="GO" id="GO:0003824">
    <property type="term" value="F:catalytic activity"/>
    <property type="evidence" value="ECO:0007669"/>
    <property type="project" value="InterPro"/>
</dbReference>
<dbReference type="SUPFAM" id="SSF56219">
    <property type="entry name" value="DNase I-like"/>
    <property type="match status" value="1"/>
</dbReference>
<gene>
    <name evidence="3" type="ORF">AX760_01590</name>
    <name evidence="4" type="ORF">AX760_02220</name>
</gene>
<keyword evidence="5" id="KW-1185">Reference proteome</keyword>
<dbReference type="InterPro" id="IPR036691">
    <property type="entry name" value="Endo/exonu/phosph_ase_sf"/>
</dbReference>
<evidence type="ECO:0000313" key="3">
    <source>
        <dbReference type="EMBL" id="OJF98754.1"/>
    </source>
</evidence>
<protein>
    <recommendedName>
        <fullName evidence="2">Endonuclease/exonuclease/phosphatase domain-containing protein</fullName>
    </recommendedName>
</protein>
<feature type="domain" description="Endonuclease/exonuclease/phosphatase" evidence="2">
    <location>
        <begin position="33"/>
        <end position="313"/>
    </location>
</feature>
<dbReference type="EMBL" id="LSRP01000074">
    <property type="protein sequence ID" value="OJF98754.1"/>
    <property type="molecule type" value="Genomic_DNA"/>
</dbReference>